<dbReference type="GeneID" id="63684703"/>
<dbReference type="RefSeq" id="XP_040632269.1">
    <property type="nucleotide sequence ID" value="XM_040769641.1"/>
</dbReference>
<accession>M5GAJ3</accession>
<proteinExistence type="predicted"/>
<organism evidence="3 4">
    <name type="scientific">Dacryopinax primogenitus (strain DJM 731)</name>
    <name type="common">Brown rot fungus</name>
    <dbReference type="NCBI Taxonomy" id="1858805"/>
    <lineage>
        <taxon>Eukaryota</taxon>
        <taxon>Fungi</taxon>
        <taxon>Dikarya</taxon>
        <taxon>Basidiomycota</taxon>
        <taxon>Agaricomycotina</taxon>
        <taxon>Dacrymycetes</taxon>
        <taxon>Dacrymycetales</taxon>
        <taxon>Dacrymycetaceae</taxon>
        <taxon>Dacryopinax</taxon>
    </lineage>
</organism>
<feature type="compositionally biased region" description="Basic and acidic residues" evidence="1">
    <location>
        <begin position="114"/>
        <end position="126"/>
    </location>
</feature>
<name>M5GAJ3_DACPD</name>
<dbReference type="OrthoDB" id="10384129at2759"/>
<reference evidence="3 4" key="1">
    <citation type="journal article" date="2012" name="Science">
        <title>The Paleozoic origin of enzymatic lignin decomposition reconstructed from 31 fungal genomes.</title>
        <authorList>
            <person name="Floudas D."/>
            <person name="Binder M."/>
            <person name="Riley R."/>
            <person name="Barry K."/>
            <person name="Blanchette R.A."/>
            <person name="Henrissat B."/>
            <person name="Martinez A.T."/>
            <person name="Otillar R."/>
            <person name="Spatafora J.W."/>
            <person name="Yadav J.S."/>
            <person name="Aerts A."/>
            <person name="Benoit I."/>
            <person name="Boyd A."/>
            <person name="Carlson A."/>
            <person name="Copeland A."/>
            <person name="Coutinho P.M."/>
            <person name="de Vries R.P."/>
            <person name="Ferreira P."/>
            <person name="Findley K."/>
            <person name="Foster B."/>
            <person name="Gaskell J."/>
            <person name="Glotzer D."/>
            <person name="Gorecki P."/>
            <person name="Heitman J."/>
            <person name="Hesse C."/>
            <person name="Hori C."/>
            <person name="Igarashi K."/>
            <person name="Jurgens J.A."/>
            <person name="Kallen N."/>
            <person name="Kersten P."/>
            <person name="Kohler A."/>
            <person name="Kuees U."/>
            <person name="Kumar T.K.A."/>
            <person name="Kuo A."/>
            <person name="LaButti K."/>
            <person name="Larrondo L.F."/>
            <person name="Lindquist E."/>
            <person name="Ling A."/>
            <person name="Lombard V."/>
            <person name="Lucas S."/>
            <person name="Lundell T."/>
            <person name="Martin R."/>
            <person name="McLaughlin D.J."/>
            <person name="Morgenstern I."/>
            <person name="Morin E."/>
            <person name="Murat C."/>
            <person name="Nagy L.G."/>
            <person name="Nolan M."/>
            <person name="Ohm R.A."/>
            <person name="Patyshakuliyeva A."/>
            <person name="Rokas A."/>
            <person name="Ruiz-Duenas F.J."/>
            <person name="Sabat G."/>
            <person name="Salamov A."/>
            <person name="Samejima M."/>
            <person name="Schmutz J."/>
            <person name="Slot J.C."/>
            <person name="St John F."/>
            <person name="Stenlid J."/>
            <person name="Sun H."/>
            <person name="Sun S."/>
            <person name="Syed K."/>
            <person name="Tsang A."/>
            <person name="Wiebenga A."/>
            <person name="Young D."/>
            <person name="Pisabarro A."/>
            <person name="Eastwood D.C."/>
            <person name="Martin F."/>
            <person name="Cullen D."/>
            <person name="Grigoriev I.V."/>
            <person name="Hibbett D.S."/>
        </authorList>
    </citation>
    <scope>NUCLEOTIDE SEQUENCE [LARGE SCALE GENOMIC DNA]</scope>
    <source>
        <strain evidence="3 4">DJM-731 SS1</strain>
    </source>
</reference>
<feature type="domain" description="DUF7514" evidence="2">
    <location>
        <begin position="140"/>
        <end position="268"/>
    </location>
</feature>
<dbReference type="HOGENOM" id="CLU_586619_0_0_1"/>
<evidence type="ECO:0000313" key="3">
    <source>
        <dbReference type="EMBL" id="EJU05375.1"/>
    </source>
</evidence>
<gene>
    <name evidence="3" type="ORF">DACRYDRAFT_113516</name>
</gene>
<evidence type="ECO:0000259" key="2">
    <source>
        <dbReference type="Pfam" id="PF24355"/>
    </source>
</evidence>
<evidence type="ECO:0000256" key="1">
    <source>
        <dbReference type="SAM" id="MobiDB-lite"/>
    </source>
</evidence>
<evidence type="ECO:0000313" key="4">
    <source>
        <dbReference type="Proteomes" id="UP000030653"/>
    </source>
</evidence>
<dbReference type="Proteomes" id="UP000030653">
    <property type="component" value="Unassembled WGS sequence"/>
</dbReference>
<keyword evidence="4" id="KW-1185">Reference proteome</keyword>
<dbReference type="EMBL" id="JH795856">
    <property type="protein sequence ID" value="EJU05375.1"/>
    <property type="molecule type" value="Genomic_DNA"/>
</dbReference>
<dbReference type="AlphaFoldDB" id="M5GAJ3"/>
<dbReference type="Pfam" id="PF24355">
    <property type="entry name" value="DUF7514"/>
    <property type="match status" value="1"/>
</dbReference>
<dbReference type="InterPro" id="IPR055936">
    <property type="entry name" value="DUF7514"/>
</dbReference>
<sequence>MGQAISTPYTCPQCRGPFPQSSKHCPSCGYANHIFISAARYGVPSPSRSSTERAAALQAAPADSTPCAYCAWPIRKGQMYCNECGHPQPATEDPAWTPRTRQLMLRSPSARSPARRERDLEQLDDRRAAEVPHPMGVEALVTPTGRPTRKLEALSNALFTLLTSSNSNALTGSHSKKQLVDIPRLNYLEHKLGRRPEYMLSSFDPSAVLAVYKSMNLEHTLVPFPPPAQQLDAPCLTRLGLMQYLQHGILFDPHEAVRELQQLVADTPELPAPPAWLANAQVRAGTLQPGGKGAWIIEENMALSKPHPLAEQRQEKVLIDLEQMGFPIPGDPPTPRRRRRRPEALAAPLNSAAAGGMGEEFLSPHTNPYHAFPWGSYPSPYTPYTPYAHLYAHPYQSPMPWAAYPPHPYSPQRSPYRLSPALPQDVYRPLAGGAGAGVGGSPRARALAAAAAAEEDWDYRDFEDIR</sequence>
<protein>
    <recommendedName>
        <fullName evidence="2">DUF7514 domain-containing protein</fullName>
    </recommendedName>
</protein>
<feature type="region of interest" description="Disordered" evidence="1">
    <location>
        <begin position="105"/>
        <end position="126"/>
    </location>
</feature>